<protein>
    <recommendedName>
        <fullName evidence="8">Matrin-type domain-containing protein</fullName>
    </recommendedName>
</protein>
<name>A0A067M5S6_BOTB1</name>
<evidence type="ECO:0000313" key="10">
    <source>
        <dbReference type="Proteomes" id="UP000027195"/>
    </source>
</evidence>
<dbReference type="SUPFAM" id="SSF57667">
    <property type="entry name" value="beta-beta-alpha zinc fingers"/>
    <property type="match status" value="1"/>
</dbReference>
<keyword evidence="2" id="KW-0479">Metal-binding</keyword>
<dbReference type="Proteomes" id="UP000027195">
    <property type="component" value="Unassembled WGS sequence"/>
</dbReference>
<accession>A0A067M5S6</accession>
<dbReference type="OrthoDB" id="191651at2759"/>
<dbReference type="InterPro" id="IPR013085">
    <property type="entry name" value="U1-CZ_Znf_C2H2"/>
</dbReference>
<dbReference type="InterPro" id="IPR036236">
    <property type="entry name" value="Znf_C2H2_sf"/>
</dbReference>
<feature type="compositionally biased region" description="Basic and acidic residues" evidence="7">
    <location>
        <begin position="228"/>
        <end position="240"/>
    </location>
</feature>
<evidence type="ECO:0000256" key="1">
    <source>
        <dbReference type="ARBA" id="ARBA00004123"/>
    </source>
</evidence>
<keyword evidence="6" id="KW-0175">Coiled coil</keyword>
<keyword evidence="5" id="KW-0539">Nucleus</keyword>
<proteinExistence type="predicted"/>
<dbReference type="InParanoid" id="A0A067M5S6"/>
<dbReference type="InterPro" id="IPR003604">
    <property type="entry name" value="Matrin/U1-like-C_Znf_C2H2"/>
</dbReference>
<feature type="region of interest" description="Disordered" evidence="7">
    <location>
        <begin position="228"/>
        <end position="359"/>
    </location>
</feature>
<keyword evidence="10" id="KW-1185">Reference proteome</keyword>
<dbReference type="SMART" id="SM00451">
    <property type="entry name" value="ZnF_U1"/>
    <property type="match status" value="1"/>
</dbReference>
<evidence type="ECO:0000256" key="4">
    <source>
        <dbReference type="ARBA" id="ARBA00022833"/>
    </source>
</evidence>
<evidence type="ECO:0000256" key="5">
    <source>
        <dbReference type="ARBA" id="ARBA00023242"/>
    </source>
</evidence>
<feature type="region of interest" description="Disordered" evidence="7">
    <location>
        <begin position="86"/>
        <end position="116"/>
    </location>
</feature>
<comment type="subcellular location">
    <subcellularLocation>
        <location evidence="1">Nucleus</location>
    </subcellularLocation>
</comment>
<dbReference type="AlphaFoldDB" id="A0A067M5S6"/>
<dbReference type="HOGENOM" id="CLU_065002_0_0_1"/>
<evidence type="ECO:0000256" key="7">
    <source>
        <dbReference type="SAM" id="MobiDB-lite"/>
    </source>
</evidence>
<feature type="compositionally biased region" description="Basic and acidic residues" evidence="7">
    <location>
        <begin position="299"/>
        <end position="309"/>
    </location>
</feature>
<gene>
    <name evidence="9" type="ORF">BOTBODRAFT_137162</name>
</gene>
<evidence type="ECO:0000256" key="6">
    <source>
        <dbReference type="SAM" id="Coils"/>
    </source>
</evidence>
<dbReference type="STRING" id="930990.A0A067M5S6"/>
<dbReference type="Gene3D" id="3.30.160.60">
    <property type="entry name" value="Classic Zinc Finger"/>
    <property type="match status" value="1"/>
</dbReference>
<evidence type="ECO:0000256" key="2">
    <source>
        <dbReference type="ARBA" id="ARBA00022723"/>
    </source>
</evidence>
<feature type="domain" description="Matrin-type" evidence="8">
    <location>
        <begin position="11"/>
        <end position="42"/>
    </location>
</feature>
<dbReference type="GO" id="GO:0000398">
    <property type="term" value="P:mRNA splicing, via spliceosome"/>
    <property type="evidence" value="ECO:0007669"/>
    <property type="project" value="InterPro"/>
</dbReference>
<keyword evidence="4" id="KW-0862">Zinc</keyword>
<feature type="compositionally biased region" description="Polar residues" evidence="7">
    <location>
        <begin position="175"/>
        <end position="193"/>
    </location>
</feature>
<dbReference type="InterPro" id="IPR040023">
    <property type="entry name" value="WBP4"/>
</dbReference>
<reference evidence="10" key="1">
    <citation type="journal article" date="2014" name="Proc. Natl. Acad. Sci. U.S.A.">
        <title>Extensive sampling of basidiomycete genomes demonstrates inadequacy of the white-rot/brown-rot paradigm for wood decay fungi.</title>
        <authorList>
            <person name="Riley R."/>
            <person name="Salamov A.A."/>
            <person name="Brown D.W."/>
            <person name="Nagy L.G."/>
            <person name="Floudas D."/>
            <person name="Held B.W."/>
            <person name="Levasseur A."/>
            <person name="Lombard V."/>
            <person name="Morin E."/>
            <person name="Otillar R."/>
            <person name="Lindquist E.A."/>
            <person name="Sun H."/>
            <person name="LaButti K.M."/>
            <person name="Schmutz J."/>
            <person name="Jabbour D."/>
            <person name="Luo H."/>
            <person name="Baker S.E."/>
            <person name="Pisabarro A.G."/>
            <person name="Walton J.D."/>
            <person name="Blanchette R.A."/>
            <person name="Henrissat B."/>
            <person name="Martin F."/>
            <person name="Cullen D."/>
            <person name="Hibbett D.S."/>
            <person name="Grigoriev I.V."/>
        </authorList>
    </citation>
    <scope>NUCLEOTIDE SEQUENCE [LARGE SCALE GENOMIC DNA]</scope>
    <source>
        <strain evidence="10">FD-172 SS1</strain>
    </source>
</reference>
<dbReference type="PROSITE" id="PS50171">
    <property type="entry name" value="ZF_MATRIN"/>
    <property type="match status" value="1"/>
</dbReference>
<dbReference type="InterPro" id="IPR000690">
    <property type="entry name" value="Matrin/U1-C_Znf_C2H2"/>
</dbReference>
<dbReference type="PANTHER" id="PTHR13173">
    <property type="entry name" value="WW DOMAIN BINDING PROTEIN 4"/>
    <property type="match status" value="1"/>
</dbReference>
<dbReference type="GO" id="GO:0008270">
    <property type="term" value="F:zinc ion binding"/>
    <property type="evidence" value="ECO:0007669"/>
    <property type="project" value="UniProtKB-KW"/>
</dbReference>
<dbReference type="EMBL" id="KL198071">
    <property type="protein sequence ID" value="KDQ10065.1"/>
    <property type="molecule type" value="Genomic_DNA"/>
</dbReference>
<keyword evidence="3" id="KW-0863">Zinc-finger</keyword>
<dbReference type="GO" id="GO:0003723">
    <property type="term" value="F:RNA binding"/>
    <property type="evidence" value="ECO:0007669"/>
    <property type="project" value="TreeGrafter"/>
</dbReference>
<evidence type="ECO:0000256" key="3">
    <source>
        <dbReference type="ARBA" id="ARBA00022771"/>
    </source>
</evidence>
<feature type="compositionally biased region" description="Low complexity" evidence="7">
    <location>
        <begin position="86"/>
        <end position="108"/>
    </location>
</feature>
<evidence type="ECO:0000259" key="8">
    <source>
        <dbReference type="PROSITE" id="PS50171"/>
    </source>
</evidence>
<evidence type="ECO:0000313" key="9">
    <source>
        <dbReference type="EMBL" id="KDQ10065.1"/>
    </source>
</evidence>
<sequence>MSEYWVSKKKYFCKYCDIFIADDAPSRQQHENGLRHQGNKNKFIRDLYKSGERKKRDLDEEKREMKRVEAAAEAAYAKDVGAALASSSSTASTSASTSASAPVSAPAPKVHAKPSNPYANYSTAESLGYTDVDADFAIAEAERRKQEGFVGGWTTVEAPQPAPPDPAPHDGQAGTNTDTGVPRASTNIAITSENDNDNPRDYRLGKRRVGVGLGEIWDPGEIRVKVKREDSTAKIEEPESSKFSGPPTWTARGWNKAGEGDKGKEQAGATVKIEGEDGGGVVKREDEGPSISTSTLVQEDTKPHIKEEESSPTLPLTAPAEDSATNGDAQPPPSASTGSMFRKRKAPAATANRGARRKI</sequence>
<dbReference type="PANTHER" id="PTHR13173:SF10">
    <property type="entry name" value="WW DOMAIN-BINDING PROTEIN 4"/>
    <property type="match status" value="1"/>
</dbReference>
<feature type="coiled-coil region" evidence="6">
    <location>
        <begin position="48"/>
        <end position="78"/>
    </location>
</feature>
<feature type="region of interest" description="Disordered" evidence="7">
    <location>
        <begin position="147"/>
        <end position="203"/>
    </location>
</feature>
<organism evidence="9 10">
    <name type="scientific">Botryobasidium botryosum (strain FD-172 SS1)</name>
    <dbReference type="NCBI Taxonomy" id="930990"/>
    <lineage>
        <taxon>Eukaryota</taxon>
        <taxon>Fungi</taxon>
        <taxon>Dikarya</taxon>
        <taxon>Basidiomycota</taxon>
        <taxon>Agaricomycotina</taxon>
        <taxon>Agaricomycetes</taxon>
        <taxon>Cantharellales</taxon>
        <taxon>Botryobasidiaceae</taxon>
        <taxon>Botryobasidium</taxon>
    </lineage>
</organism>
<dbReference type="GO" id="GO:0071011">
    <property type="term" value="C:precatalytic spliceosome"/>
    <property type="evidence" value="ECO:0007669"/>
    <property type="project" value="TreeGrafter"/>
</dbReference>
<dbReference type="Pfam" id="PF06220">
    <property type="entry name" value="zf-U1"/>
    <property type="match status" value="1"/>
</dbReference>